<dbReference type="EMBL" id="CU459003">
    <property type="protein sequence ID" value="CAM74719.1"/>
    <property type="molecule type" value="Genomic_DNA"/>
</dbReference>
<dbReference type="PANTHER" id="PTHR30537:SF26">
    <property type="entry name" value="GLYCINE CLEAVAGE SYSTEM TRANSCRIPTIONAL ACTIVATOR"/>
    <property type="match status" value="1"/>
</dbReference>
<proteinExistence type="inferred from homology"/>
<dbReference type="PRINTS" id="PR00039">
    <property type="entry name" value="HTHLYSR"/>
</dbReference>
<protein>
    <submittedName>
        <fullName evidence="3">Transcriptional regulator</fullName>
    </submittedName>
</protein>
<dbReference type="PANTHER" id="PTHR30537">
    <property type="entry name" value="HTH-TYPE TRANSCRIPTIONAL REGULATOR"/>
    <property type="match status" value="1"/>
</dbReference>
<comment type="similarity">
    <text evidence="1">Belongs to the LysR transcriptional regulatory family.</text>
</comment>
<accession>A4TVR2</accession>
<dbReference type="Gene3D" id="1.10.10.10">
    <property type="entry name" value="Winged helix-like DNA-binding domain superfamily/Winged helix DNA-binding domain"/>
    <property type="match status" value="1"/>
</dbReference>
<dbReference type="AlphaFoldDB" id="A4TVR2"/>
<dbReference type="GO" id="GO:0003700">
    <property type="term" value="F:DNA-binding transcription factor activity"/>
    <property type="evidence" value="ECO:0007669"/>
    <property type="project" value="InterPro"/>
</dbReference>
<reference evidence="3" key="1">
    <citation type="journal article" date="2007" name="J. Bacteriol.">
        <title>Comparative genome analysis of four magnetotactic bacteria reveals a complex set of group-specific genes implicated in magnetosome biomineralization and function.</title>
        <authorList>
            <person name="Richter M."/>
            <person name="Kube M."/>
            <person name="Bazylinski D.A."/>
            <person name="Lombardot T."/>
            <person name="Gloeckner F.O."/>
            <person name="Reinhardt R."/>
            <person name="Schueler D."/>
        </authorList>
    </citation>
    <scope>NUCLEOTIDE SEQUENCE</scope>
    <source>
        <strain evidence="3">MSR-1</strain>
    </source>
</reference>
<dbReference type="SUPFAM" id="SSF46785">
    <property type="entry name" value="Winged helix' DNA-binding domain"/>
    <property type="match status" value="1"/>
</dbReference>
<dbReference type="GO" id="GO:0006351">
    <property type="term" value="P:DNA-templated transcription"/>
    <property type="evidence" value="ECO:0007669"/>
    <property type="project" value="TreeGrafter"/>
</dbReference>
<evidence type="ECO:0000256" key="1">
    <source>
        <dbReference type="ARBA" id="ARBA00009437"/>
    </source>
</evidence>
<gene>
    <name evidence="3" type="ORF">MGR_0862</name>
</gene>
<feature type="domain" description="HTH lysR-type" evidence="2">
    <location>
        <begin position="6"/>
        <end position="59"/>
    </location>
</feature>
<dbReference type="PROSITE" id="PS50931">
    <property type="entry name" value="HTH_LYSR"/>
    <property type="match status" value="1"/>
</dbReference>
<name>A4TVR2_9PROT</name>
<evidence type="ECO:0000313" key="3">
    <source>
        <dbReference type="EMBL" id="CAM74719.1"/>
    </source>
</evidence>
<sequence length="59" mass="6604">MVRRLPPLRSLRAFESAARHLSFTHAADELHVTPAAISHQIKLLQDHLGQALFRPGRPA</sequence>
<dbReference type="InterPro" id="IPR000847">
    <property type="entry name" value="LysR_HTH_N"/>
</dbReference>
<evidence type="ECO:0000259" key="2">
    <source>
        <dbReference type="PROSITE" id="PS50931"/>
    </source>
</evidence>
<dbReference type="GO" id="GO:0043565">
    <property type="term" value="F:sequence-specific DNA binding"/>
    <property type="evidence" value="ECO:0007669"/>
    <property type="project" value="TreeGrafter"/>
</dbReference>
<dbReference type="InterPro" id="IPR036388">
    <property type="entry name" value="WH-like_DNA-bd_sf"/>
</dbReference>
<dbReference type="InterPro" id="IPR058163">
    <property type="entry name" value="LysR-type_TF_proteobact-type"/>
</dbReference>
<dbReference type="Pfam" id="PF00126">
    <property type="entry name" value="HTH_1"/>
    <property type="match status" value="1"/>
</dbReference>
<dbReference type="InterPro" id="IPR036390">
    <property type="entry name" value="WH_DNA-bd_sf"/>
</dbReference>
<organism evidence="3">
    <name type="scientific">Magnetospirillum gryphiswaldense</name>
    <dbReference type="NCBI Taxonomy" id="55518"/>
    <lineage>
        <taxon>Bacteria</taxon>
        <taxon>Pseudomonadati</taxon>
        <taxon>Pseudomonadota</taxon>
        <taxon>Alphaproteobacteria</taxon>
        <taxon>Rhodospirillales</taxon>
        <taxon>Rhodospirillaceae</taxon>
        <taxon>Magnetospirillum</taxon>
    </lineage>
</organism>